<reference evidence="7 8" key="1">
    <citation type="journal article" date="1992" name="Lakartidningen">
        <title>[Penicillin V and not amoxicillin is the first choice preparation in acute otitis].</title>
        <authorList>
            <person name="Kamme C."/>
            <person name="Lundgren K."/>
            <person name="Prellner K."/>
        </authorList>
    </citation>
    <scope>NUCLEOTIDE SEQUENCE [LARGE SCALE GENOMIC DNA]</scope>
    <source>
        <strain evidence="7 8">PC3714II</strain>
    </source>
</reference>
<keyword evidence="4" id="KW-0378">Hydrolase</keyword>
<keyword evidence="3" id="KW-0227">DNA damage</keyword>
<keyword evidence="1" id="KW-0540">Nuclease</keyword>
<protein>
    <submittedName>
        <fullName evidence="7">Very short patch repair endonuclease</fullName>
    </submittedName>
</protein>
<dbReference type="NCBIfam" id="TIGR00632">
    <property type="entry name" value="vsr"/>
    <property type="match status" value="1"/>
</dbReference>
<gene>
    <name evidence="7" type="ORF">EPJ70_05540</name>
</gene>
<dbReference type="Proteomes" id="UP000324574">
    <property type="component" value="Unassembled WGS sequence"/>
</dbReference>
<proteinExistence type="inferred from homology"/>
<evidence type="ECO:0000313" key="8">
    <source>
        <dbReference type="Proteomes" id="UP000324574"/>
    </source>
</evidence>
<organism evidence="7 8">
    <name type="scientific">Brachyspira aalborgi</name>
    <dbReference type="NCBI Taxonomy" id="29522"/>
    <lineage>
        <taxon>Bacteria</taxon>
        <taxon>Pseudomonadati</taxon>
        <taxon>Spirochaetota</taxon>
        <taxon>Spirochaetia</taxon>
        <taxon>Brachyspirales</taxon>
        <taxon>Brachyspiraceae</taxon>
        <taxon>Brachyspira</taxon>
    </lineage>
</organism>
<dbReference type="GO" id="GO:0004519">
    <property type="term" value="F:endonuclease activity"/>
    <property type="evidence" value="ECO:0007669"/>
    <property type="project" value="UniProtKB-KW"/>
</dbReference>
<dbReference type="Pfam" id="PF03852">
    <property type="entry name" value="Vsr"/>
    <property type="match status" value="1"/>
</dbReference>
<evidence type="ECO:0000256" key="2">
    <source>
        <dbReference type="ARBA" id="ARBA00022759"/>
    </source>
</evidence>
<name>A0A5C8F9R5_9SPIR</name>
<dbReference type="RefSeq" id="WP_147526432.1">
    <property type="nucleotide sequence ID" value="NZ_SAYG01000006.1"/>
</dbReference>
<comment type="similarity">
    <text evidence="6">Belongs to the Vsr family.</text>
</comment>
<accession>A0A5C8F9R5</accession>
<dbReference type="GO" id="GO:0006298">
    <property type="term" value="P:mismatch repair"/>
    <property type="evidence" value="ECO:0007669"/>
    <property type="project" value="InterPro"/>
</dbReference>
<dbReference type="SUPFAM" id="SSF52980">
    <property type="entry name" value="Restriction endonuclease-like"/>
    <property type="match status" value="1"/>
</dbReference>
<evidence type="ECO:0000256" key="4">
    <source>
        <dbReference type="ARBA" id="ARBA00022801"/>
    </source>
</evidence>
<dbReference type="AlphaFoldDB" id="A0A5C8F9R5"/>
<dbReference type="InterPro" id="IPR004603">
    <property type="entry name" value="DNA_mismatch_endonuc_vsr"/>
</dbReference>
<keyword evidence="2 7" id="KW-0255">Endonuclease</keyword>
<dbReference type="Gene3D" id="3.40.960.10">
    <property type="entry name" value="VSR Endonuclease"/>
    <property type="match status" value="1"/>
</dbReference>
<evidence type="ECO:0000256" key="1">
    <source>
        <dbReference type="ARBA" id="ARBA00022722"/>
    </source>
</evidence>
<dbReference type="GO" id="GO:0016787">
    <property type="term" value="F:hydrolase activity"/>
    <property type="evidence" value="ECO:0007669"/>
    <property type="project" value="UniProtKB-KW"/>
</dbReference>
<evidence type="ECO:0000256" key="5">
    <source>
        <dbReference type="ARBA" id="ARBA00023204"/>
    </source>
</evidence>
<dbReference type="CDD" id="cd00221">
    <property type="entry name" value="Vsr"/>
    <property type="match status" value="1"/>
</dbReference>
<evidence type="ECO:0000256" key="3">
    <source>
        <dbReference type="ARBA" id="ARBA00022763"/>
    </source>
</evidence>
<keyword evidence="5" id="KW-0234">DNA repair</keyword>
<comment type="caution">
    <text evidence="7">The sequence shown here is derived from an EMBL/GenBank/DDBJ whole genome shotgun (WGS) entry which is preliminary data.</text>
</comment>
<sequence length="138" mass="16699">MSDIFSKEKRSYIMKTVKSSNNKSTELKLIYLFKKYSIKGWRRNYKIFGKPDFVFCGKKIAVFTDGCFWHGHNCRNTVPKDNSEYWENKINRNRKRDIEVNKHLKKIGWSVIRIWECELNKNKENILYKKLKILLKDI</sequence>
<dbReference type="EMBL" id="SAYG01000006">
    <property type="protein sequence ID" value="TXJ45841.1"/>
    <property type="molecule type" value="Genomic_DNA"/>
</dbReference>
<evidence type="ECO:0000256" key="6">
    <source>
        <dbReference type="ARBA" id="ARBA00029466"/>
    </source>
</evidence>
<evidence type="ECO:0000313" key="7">
    <source>
        <dbReference type="EMBL" id="TXJ45841.1"/>
    </source>
</evidence>
<dbReference type="InterPro" id="IPR011335">
    <property type="entry name" value="Restrct_endonuc-II-like"/>
</dbReference>